<accession>A0A1J4MWK7</accession>
<organism evidence="4 5">
    <name type="scientific">Cryptosporidium andersoni</name>
    <dbReference type="NCBI Taxonomy" id="117008"/>
    <lineage>
        <taxon>Eukaryota</taxon>
        <taxon>Sar</taxon>
        <taxon>Alveolata</taxon>
        <taxon>Apicomplexa</taxon>
        <taxon>Conoidasida</taxon>
        <taxon>Coccidia</taxon>
        <taxon>Eucoccidiorida</taxon>
        <taxon>Eimeriorina</taxon>
        <taxon>Cryptosporidiidae</taxon>
        <taxon>Cryptosporidium</taxon>
    </lineage>
</organism>
<dbReference type="EMBL" id="LRBS01000019">
    <property type="protein sequence ID" value="OII77867.1"/>
    <property type="molecule type" value="Genomic_DNA"/>
</dbReference>
<dbReference type="InterPro" id="IPR002550">
    <property type="entry name" value="CNNM"/>
</dbReference>
<dbReference type="AlphaFoldDB" id="A0A1J4MWK7"/>
<dbReference type="Pfam" id="PF01595">
    <property type="entry name" value="CNNM"/>
    <property type="match status" value="1"/>
</dbReference>
<gene>
    <name evidence="4" type="ORF">cand_038550</name>
</gene>
<keyword evidence="1 2" id="KW-1133">Transmembrane helix</keyword>
<evidence type="ECO:0000313" key="5">
    <source>
        <dbReference type="Proteomes" id="UP000186804"/>
    </source>
</evidence>
<evidence type="ECO:0000313" key="4">
    <source>
        <dbReference type="EMBL" id="OII77867.1"/>
    </source>
</evidence>
<proteinExistence type="predicted"/>
<dbReference type="GO" id="GO:0016020">
    <property type="term" value="C:membrane"/>
    <property type="evidence" value="ECO:0007669"/>
    <property type="project" value="UniProtKB-UniRule"/>
</dbReference>
<dbReference type="PANTHER" id="PTHR12064">
    <property type="entry name" value="METAL TRANSPORTER CNNM"/>
    <property type="match status" value="1"/>
</dbReference>
<evidence type="ECO:0000256" key="2">
    <source>
        <dbReference type="SAM" id="Phobius"/>
    </source>
</evidence>
<name>A0A1J4MWK7_9CRYT</name>
<feature type="transmembrane region" description="Helical" evidence="2">
    <location>
        <begin position="12"/>
        <end position="41"/>
    </location>
</feature>
<feature type="transmembrane region" description="Helical" evidence="2">
    <location>
        <begin position="125"/>
        <end position="148"/>
    </location>
</feature>
<dbReference type="VEuPathDB" id="CryptoDB:cand_038550"/>
<dbReference type="Proteomes" id="UP000186804">
    <property type="component" value="Unassembled WGS sequence"/>
</dbReference>
<dbReference type="InterPro" id="IPR045095">
    <property type="entry name" value="ACDP"/>
</dbReference>
<dbReference type="GO" id="GO:0010960">
    <property type="term" value="P:magnesium ion homeostasis"/>
    <property type="evidence" value="ECO:0007669"/>
    <property type="project" value="InterPro"/>
</dbReference>
<dbReference type="PANTHER" id="PTHR12064:SF94">
    <property type="entry name" value="UNEXTENDED PROTEIN"/>
    <property type="match status" value="1"/>
</dbReference>
<protein>
    <recommendedName>
        <fullName evidence="3">CNNM transmembrane domain-containing protein</fullName>
    </recommendedName>
</protein>
<dbReference type="OrthoDB" id="5353557at2759"/>
<evidence type="ECO:0000256" key="1">
    <source>
        <dbReference type="PROSITE-ProRule" id="PRU01193"/>
    </source>
</evidence>
<feature type="transmembrane region" description="Helical" evidence="2">
    <location>
        <begin position="99"/>
        <end position="118"/>
    </location>
</feature>
<keyword evidence="5" id="KW-1185">Reference proteome</keyword>
<keyword evidence="1 2" id="KW-0812">Transmembrane</keyword>
<dbReference type="PROSITE" id="PS51846">
    <property type="entry name" value="CNNM"/>
    <property type="match status" value="1"/>
</dbReference>
<sequence>METVHYLSTPVLIATSVILAIGSALFSGLTLGMMTLDVLYLQVSTTITGKSGLSKRKSKYARRLLPLRRDGNLLLVTLLFGNVTVNAGFSILISELTSGWLGFAISTLLIMIFGEIIPQAICAKYGLLIGGFFSPLIRIIQLILFPLIKPIAYILDNTVGYHGEIYYKRDELKNFLEYHARGKIISMYELFLMESILLAGKQYISTIMLPISKCVFYNVNDSINMELVNKYIYNGITELIIMGTTKTKQLSLSYSINSGHNSCRLIVQDEQENIVSKESLQDERNLTNETLSCNLMKYNSNNTIDEDVEFKLDNNFRILNENTVIIGFLDLTKLINLKEDKYRIYQDNRKYEYEIRKLINRECFKKLSNILISDESVSNIERLNSISLITNSETLQNKVLCIDGKICIATLLSLLSYMPINKVGSMLIYSSNNSSIHYEGIITSKELLQFIINKGKKYENLLDSSECIEEEVMYLNCISNIKMTNYQIESGCDSETNRITPGLEKFKTEKKRNSQYVIDFSESRSTTSQSKKEKLESSYPKSIGCVQNNSIEI</sequence>
<evidence type="ECO:0000259" key="3">
    <source>
        <dbReference type="PROSITE" id="PS51846"/>
    </source>
</evidence>
<comment type="caution">
    <text evidence="4">The sequence shown here is derived from an EMBL/GenBank/DDBJ whole genome shotgun (WGS) entry which is preliminary data.</text>
</comment>
<dbReference type="GeneID" id="92368039"/>
<keyword evidence="1 2" id="KW-0472">Membrane</keyword>
<feature type="domain" description="CNNM transmembrane" evidence="3">
    <location>
        <begin position="5"/>
        <end position="189"/>
    </location>
</feature>
<reference evidence="4 5" key="1">
    <citation type="submission" date="2016-10" db="EMBL/GenBank/DDBJ databases">
        <title>Reductive evolution of mitochondrial metabolism and differential evolution of invasion-related proteins in Cryptosporidium.</title>
        <authorList>
            <person name="Liu S."/>
            <person name="Roellig D.M."/>
            <person name="Guo Y."/>
            <person name="Li N."/>
            <person name="Frace M.A."/>
            <person name="Tang K."/>
            <person name="Zhang L."/>
            <person name="Feng Y."/>
            <person name="Xiao L."/>
        </authorList>
    </citation>
    <scope>NUCLEOTIDE SEQUENCE [LARGE SCALE GENOMIC DNA]</scope>
    <source>
        <strain evidence="4">30847</strain>
    </source>
</reference>
<feature type="transmembrane region" description="Helical" evidence="2">
    <location>
        <begin position="72"/>
        <end position="93"/>
    </location>
</feature>
<dbReference type="RefSeq" id="XP_067069713.1">
    <property type="nucleotide sequence ID" value="XM_067214078.1"/>
</dbReference>